<name>A0A8C2HBG9_CYPCA</name>
<dbReference type="Pfam" id="PF00069">
    <property type="entry name" value="Pkinase"/>
    <property type="match status" value="1"/>
</dbReference>
<dbReference type="Proteomes" id="UP000694701">
    <property type="component" value="Unplaced"/>
</dbReference>
<reference evidence="7" key="1">
    <citation type="submission" date="2025-08" db="UniProtKB">
        <authorList>
            <consortium name="Ensembl"/>
        </authorList>
    </citation>
    <scope>IDENTIFICATION</scope>
</reference>
<dbReference type="Ensembl" id="ENSCCRT00020036017.1">
    <property type="protein sequence ID" value="ENSCCRP00020032926.1"/>
    <property type="gene ID" value="ENSCCRG00020014900.1"/>
</dbReference>
<organism evidence="7 8">
    <name type="scientific">Cyprinus carpio</name>
    <name type="common">Common carp</name>
    <dbReference type="NCBI Taxonomy" id="7962"/>
    <lineage>
        <taxon>Eukaryota</taxon>
        <taxon>Metazoa</taxon>
        <taxon>Chordata</taxon>
        <taxon>Craniata</taxon>
        <taxon>Vertebrata</taxon>
        <taxon>Euteleostomi</taxon>
        <taxon>Actinopterygii</taxon>
        <taxon>Neopterygii</taxon>
        <taxon>Teleostei</taxon>
        <taxon>Ostariophysi</taxon>
        <taxon>Cypriniformes</taxon>
        <taxon>Cyprinidae</taxon>
        <taxon>Cyprininae</taxon>
        <taxon>Cyprinus</taxon>
    </lineage>
</organism>
<dbReference type="GO" id="GO:0005516">
    <property type="term" value="F:calmodulin binding"/>
    <property type="evidence" value="ECO:0007669"/>
    <property type="project" value="UniProtKB-KW"/>
</dbReference>
<dbReference type="InterPro" id="IPR017441">
    <property type="entry name" value="Protein_kinase_ATP_BS"/>
</dbReference>
<evidence type="ECO:0000259" key="6">
    <source>
        <dbReference type="PROSITE" id="PS50011"/>
    </source>
</evidence>
<evidence type="ECO:0000256" key="4">
    <source>
        <dbReference type="PROSITE-ProRule" id="PRU10141"/>
    </source>
</evidence>
<dbReference type="AlphaFoldDB" id="A0A8C2HBG9"/>
<dbReference type="GO" id="GO:0005524">
    <property type="term" value="F:ATP binding"/>
    <property type="evidence" value="ECO:0007669"/>
    <property type="project" value="UniProtKB-UniRule"/>
</dbReference>
<evidence type="ECO:0000256" key="1">
    <source>
        <dbReference type="ARBA" id="ARBA00022741"/>
    </source>
</evidence>
<protein>
    <submittedName>
        <fullName evidence="7">Calcium/calmodulin-dependent protein kinase Ib</fullName>
    </submittedName>
</protein>
<feature type="domain" description="Protein kinase" evidence="6">
    <location>
        <begin position="21"/>
        <end position="325"/>
    </location>
</feature>
<dbReference type="InterPro" id="IPR011009">
    <property type="entry name" value="Kinase-like_dom_sf"/>
</dbReference>
<keyword evidence="5" id="KW-0808">Transferase</keyword>
<dbReference type="FunFam" id="1.10.510.10:FF:000571">
    <property type="entry name" value="Maternal embryonic leucine zipper kinase"/>
    <property type="match status" value="1"/>
</dbReference>
<evidence type="ECO:0000256" key="5">
    <source>
        <dbReference type="RuleBase" id="RU000304"/>
    </source>
</evidence>
<dbReference type="PROSITE" id="PS00108">
    <property type="entry name" value="PROTEIN_KINASE_ST"/>
    <property type="match status" value="1"/>
</dbReference>
<dbReference type="InterPro" id="IPR000719">
    <property type="entry name" value="Prot_kinase_dom"/>
</dbReference>
<dbReference type="InterPro" id="IPR008271">
    <property type="entry name" value="Ser/Thr_kinase_AS"/>
</dbReference>
<evidence type="ECO:0000256" key="2">
    <source>
        <dbReference type="ARBA" id="ARBA00022840"/>
    </source>
</evidence>
<dbReference type="PROSITE" id="PS00107">
    <property type="entry name" value="PROTEIN_KINASE_ATP"/>
    <property type="match status" value="1"/>
</dbReference>
<dbReference type="SMART" id="SM00220">
    <property type="entry name" value="S_TKc"/>
    <property type="match status" value="1"/>
</dbReference>
<keyword evidence="5" id="KW-0418">Kinase</keyword>
<dbReference type="Gene3D" id="1.10.510.10">
    <property type="entry name" value="Transferase(Phosphotransferase) domain 1"/>
    <property type="match status" value="1"/>
</dbReference>
<keyword evidence="2 4" id="KW-0067">ATP-binding</keyword>
<dbReference type="SUPFAM" id="SSF56112">
    <property type="entry name" value="Protein kinase-like (PK-like)"/>
    <property type="match status" value="1"/>
</dbReference>
<evidence type="ECO:0000256" key="3">
    <source>
        <dbReference type="ARBA" id="ARBA00022860"/>
    </source>
</evidence>
<dbReference type="FunFam" id="3.30.200.20:FF:000203">
    <property type="entry name" value="Calcium/calmodulin-dependent protein kinase type 1"/>
    <property type="match status" value="1"/>
</dbReference>
<accession>A0A8C2HBG9</accession>
<dbReference type="GO" id="GO:0004674">
    <property type="term" value="F:protein serine/threonine kinase activity"/>
    <property type="evidence" value="ECO:0007669"/>
    <property type="project" value="UniProtKB-KW"/>
</dbReference>
<dbReference type="PANTHER" id="PTHR24347">
    <property type="entry name" value="SERINE/THREONINE-PROTEIN KINASE"/>
    <property type="match status" value="1"/>
</dbReference>
<feature type="binding site" evidence="4">
    <location>
        <position position="55"/>
    </location>
    <ligand>
        <name>ATP</name>
        <dbReference type="ChEBI" id="CHEBI:30616"/>
    </ligand>
</feature>
<keyword evidence="3" id="KW-0112">Calmodulin-binding</keyword>
<evidence type="ECO:0000313" key="8">
    <source>
        <dbReference type="Proteomes" id="UP000694701"/>
    </source>
</evidence>
<keyword evidence="5" id="KW-0723">Serine/threonine-protein kinase</keyword>
<dbReference type="PROSITE" id="PS50011">
    <property type="entry name" value="PROTEIN_KINASE_DOM"/>
    <property type="match status" value="1"/>
</dbReference>
<comment type="similarity">
    <text evidence="5">Belongs to the protein kinase superfamily.</text>
</comment>
<proteinExistence type="inferred from homology"/>
<evidence type="ECO:0000313" key="7">
    <source>
        <dbReference type="Ensembl" id="ENSCCRP00020032926.1"/>
    </source>
</evidence>
<sequence length="325" mass="36443">MPLGEDGHSWKKKTSNIKDIYDFKEVLGTGAFSEVMLAEEKRTRKLVAIKCIPKKALEGKENSIENEIAVLHKIKHANIVSLEDIFESKSHLYLVMQLVSGGELFDRIVEKGFYTEKDASKLIQQILDAVKYLHDMGIVHRDLKPENLLYYSMDEESKIMISDFGLSKIEGSGSVMSTACGTPGYVGKTHLHMQKHGIYLDETTAFKPIYSDLQLLRFWIAGDTALDKNIHESVSAQIKKNFAKSKWKQAFNATAVVRHMRRLQLGTSQEGQTQSTLPSPCHGHLLLPEGDEEESCQENSGCSEGVSDGNDIQNCTYHVHPTSRV</sequence>
<dbReference type="Gene3D" id="3.30.200.20">
    <property type="entry name" value="Phosphorylase Kinase, domain 1"/>
    <property type="match status" value="1"/>
</dbReference>
<keyword evidence="1 4" id="KW-0547">Nucleotide-binding</keyword>